<sequence length="72" mass="8034">MRCDWRKWFLQVARPGNPLPDDVELGLIDKNDPASLLAVKARAAAIEGKADQFQIAYLHKDLCRTAEDPASI</sequence>
<accession>A0ABW7ASU7</accession>
<name>A0ABW7ASU7_9ACTN</name>
<evidence type="ECO:0000313" key="2">
    <source>
        <dbReference type="Proteomes" id="UP001603978"/>
    </source>
</evidence>
<organism evidence="1 2">
    <name type="scientific">Nonomuraea marmarensis</name>
    <dbReference type="NCBI Taxonomy" id="3351344"/>
    <lineage>
        <taxon>Bacteria</taxon>
        <taxon>Bacillati</taxon>
        <taxon>Actinomycetota</taxon>
        <taxon>Actinomycetes</taxon>
        <taxon>Streptosporangiales</taxon>
        <taxon>Streptosporangiaceae</taxon>
        <taxon>Nonomuraea</taxon>
    </lineage>
</organism>
<protein>
    <submittedName>
        <fullName evidence="1">Uncharacterized protein</fullName>
    </submittedName>
</protein>
<dbReference type="EMBL" id="JBICRM010000034">
    <property type="protein sequence ID" value="MFG1709149.1"/>
    <property type="molecule type" value="Genomic_DNA"/>
</dbReference>
<comment type="caution">
    <text evidence="1">The sequence shown here is derived from an EMBL/GenBank/DDBJ whole genome shotgun (WGS) entry which is preliminary data.</text>
</comment>
<reference evidence="1 2" key="1">
    <citation type="submission" date="2024-10" db="EMBL/GenBank/DDBJ databases">
        <authorList>
            <person name="Topkara A.R."/>
            <person name="Saygin H."/>
        </authorList>
    </citation>
    <scope>NUCLEOTIDE SEQUENCE [LARGE SCALE GENOMIC DNA]</scope>
    <source>
        <strain evidence="1 2">M3C6</strain>
    </source>
</reference>
<dbReference type="Proteomes" id="UP001603978">
    <property type="component" value="Unassembled WGS sequence"/>
</dbReference>
<gene>
    <name evidence="1" type="ORF">ACFLIM_38755</name>
</gene>
<dbReference type="RefSeq" id="WP_393173643.1">
    <property type="nucleotide sequence ID" value="NZ_JBICRM010000034.1"/>
</dbReference>
<evidence type="ECO:0000313" key="1">
    <source>
        <dbReference type="EMBL" id="MFG1709149.1"/>
    </source>
</evidence>
<keyword evidence="2" id="KW-1185">Reference proteome</keyword>
<proteinExistence type="predicted"/>